<feature type="compositionally biased region" description="Basic residues" evidence="5">
    <location>
        <begin position="1213"/>
        <end position="1224"/>
    </location>
</feature>
<feature type="domain" description="Timeless C-terminal" evidence="7">
    <location>
        <begin position="1028"/>
        <end position="1112"/>
    </location>
</feature>
<feature type="region of interest" description="Disordered" evidence="5">
    <location>
        <begin position="1133"/>
        <end position="1152"/>
    </location>
</feature>
<dbReference type="Pfam" id="PF04821">
    <property type="entry name" value="TIMELESS"/>
    <property type="match status" value="1"/>
</dbReference>
<dbReference type="GO" id="GO:0006281">
    <property type="term" value="P:DNA repair"/>
    <property type="evidence" value="ECO:0007669"/>
    <property type="project" value="TreeGrafter"/>
</dbReference>
<dbReference type="GO" id="GO:0043111">
    <property type="term" value="P:replication fork arrest"/>
    <property type="evidence" value="ECO:0007669"/>
    <property type="project" value="TreeGrafter"/>
</dbReference>
<dbReference type="EMBL" id="MF433024">
    <property type="protein sequence ID" value="ATL75375.1"/>
    <property type="molecule type" value="Genomic_DNA"/>
</dbReference>
<proteinExistence type="inferred from homology"/>
<dbReference type="Pfam" id="PF26019">
    <property type="entry name" value="HTH_TIMELESS"/>
    <property type="match status" value="1"/>
</dbReference>
<feature type="compositionally biased region" description="Acidic residues" evidence="5">
    <location>
        <begin position="977"/>
        <end position="988"/>
    </location>
</feature>
<feature type="compositionally biased region" description="Basic and acidic residues" evidence="5">
    <location>
        <begin position="1246"/>
        <end position="1255"/>
    </location>
</feature>
<feature type="domain" description="Timeless N-terminal" evidence="6">
    <location>
        <begin position="23"/>
        <end position="284"/>
    </location>
</feature>
<comment type="subcellular location">
    <subcellularLocation>
        <location evidence="1">Nucleus</location>
    </subcellularLocation>
</comment>
<feature type="region of interest" description="Disordered" evidence="5">
    <location>
        <begin position="1162"/>
        <end position="1299"/>
    </location>
</feature>
<evidence type="ECO:0000256" key="5">
    <source>
        <dbReference type="SAM" id="MobiDB-lite"/>
    </source>
</evidence>
<dbReference type="GO" id="GO:0000076">
    <property type="term" value="P:DNA replication checkpoint signaling"/>
    <property type="evidence" value="ECO:0007669"/>
    <property type="project" value="TreeGrafter"/>
</dbReference>
<feature type="compositionally biased region" description="Basic and acidic residues" evidence="5">
    <location>
        <begin position="541"/>
        <end position="554"/>
    </location>
</feature>
<feature type="compositionally biased region" description="Acidic residues" evidence="5">
    <location>
        <begin position="672"/>
        <end position="688"/>
    </location>
</feature>
<dbReference type="GO" id="GO:0048511">
    <property type="term" value="P:rhythmic process"/>
    <property type="evidence" value="ECO:0007669"/>
    <property type="project" value="UniProtKB-KW"/>
</dbReference>
<name>A0A291S6Y6_9HYME</name>
<comment type="similarity">
    <text evidence="2">Belongs to the timeless family.</text>
</comment>
<feature type="compositionally biased region" description="Polar residues" evidence="5">
    <location>
        <begin position="1194"/>
        <end position="1203"/>
    </location>
</feature>
<feature type="region of interest" description="Disordered" evidence="5">
    <location>
        <begin position="951"/>
        <end position="1016"/>
    </location>
</feature>
<dbReference type="SUPFAM" id="SSF48371">
    <property type="entry name" value="ARM repeat"/>
    <property type="match status" value="1"/>
</dbReference>
<dbReference type="PANTHER" id="PTHR22940:SF4">
    <property type="entry name" value="PROTEIN TIMELESS HOMOLOG"/>
    <property type="match status" value="1"/>
</dbReference>
<evidence type="ECO:0000259" key="6">
    <source>
        <dbReference type="Pfam" id="PF04821"/>
    </source>
</evidence>
<organism evidence="8">
    <name type="scientific">Diachasma muliebre</name>
    <dbReference type="NCBI Taxonomy" id="1309577"/>
    <lineage>
        <taxon>Eukaryota</taxon>
        <taxon>Metazoa</taxon>
        <taxon>Ecdysozoa</taxon>
        <taxon>Arthropoda</taxon>
        <taxon>Hexapoda</taxon>
        <taxon>Insecta</taxon>
        <taxon>Pterygota</taxon>
        <taxon>Neoptera</taxon>
        <taxon>Endopterygota</taxon>
        <taxon>Hymenoptera</taxon>
        <taxon>Apocrita</taxon>
        <taxon>Ichneumonoidea</taxon>
        <taxon>Braconidae</taxon>
        <taxon>Opiinae</taxon>
        <taxon>Diachasma</taxon>
    </lineage>
</organism>
<evidence type="ECO:0000256" key="4">
    <source>
        <dbReference type="ARBA" id="ARBA00023306"/>
    </source>
</evidence>
<feature type="compositionally biased region" description="Basic and acidic residues" evidence="5">
    <location>
        <begin position="1283"/>
        <end position="1299"/>
    </location>
</feature>
<feature type="compositionally biased region" description="Basic residues" evidence="5">
    <location>
        <begin position="998"/>
        <end position="1015"/>
    </location>
</feature>
<feature type="region of interest" description="Disordered" evidence="5">
    <location>
        <begin position="530"/>
        <end position="554"/>
    </location>
</feature>
<evidence type="ECO:0000256" key="1">
    <source>
        <dbReference type="ARBA" id="ARBA00004123"/>
    </source>
</evidence>
<evidence type="ECO:0000313" key="8">
    <source>
        <dbReference type="EMBL" id="ATL75375.1"/>
    </source>
</evidence>
<evidence type="ECO:0000256" key="2">
    <source>
        <dbReference type="ARBA" id="ARBA00008174"/>
    </source>
</evidence>
<evidence type="ECO:0000256" key="3">
    <source>
        <dbReference type="ARBA" id="ARBA00023242"/>
    </source>
</evidence>
<evidence type="ECO:0000259" key="7">
    <source>
        <dbReference type="Pfam" id="PF05029"/>
    </source>
</evidence>
<dbReference type="InterPro" id="IPR007725">
    <property type="entry name" value="TIMELESS_C"/>
</dbReference>
<dbReference type="InterPro" id="IPR044998">
    <property type="entry name" value="Timeless"/>
</dbReference>
<protein>
    <submittedName>
        <fullName evidence="8">Timeout protein TIM2</fullName>
    </submittedName>
</protein>
<dbReference type="GO" id="GO:0031298">
    <property type="term" value="C:replication fork protection complex"/>
    <property type="evidence" value="ECO:0007669"/>
    <property type="project" value="TreeGrafter"/>
</dbReference>
<dbReference type="Pfam" id="PF05029">
    <property type="entry name" value="TIMELESS_C"/>
    <property type="match status" value="1"/>
</dbReference>
<feature type="compositionally biased region" description="Acidic residues" evidence="5">
    <location>
        <begin position="653"/>
        <end position="665"/>
    </location>
</feature>
<feature type="region of interest" description="Disordered" evidence="5">
    <location>
        <begin position="653"/>
        <end position="688"/>
    </location>
</feature>
<dbReference type="GO" id="GO:0003677">
    <property type="term" value="F:DNA binding"/>
    <property type="evidence" value="ECO:0007669"/>
    <property type="project" value="TreeGrafter"/>
</dbReference>
<dbReference type="GO" id="GO:0009649">
    <property type="term" value="P:entrainment of circadian clock"/>
    <property type="evidence" value="ECO:0007669"/>
    <property type="project" value="TreeGrafter"/>
</dbReference>
<dbReference type="InterPro" id="IPR006906">
    <property type="entry name" value="Timeless_N"/>
</dbReference>
<reference evidence="8" key="1">
    <citation type="journal article" date="2017" name="J. Hered.">
        <title>Retention of Core Meiotic Genes Across Diverse Hymenoptera.</title>
        <authorList>
            <person name="Tvedte E.S."/>
            <person name="Forbes A.A."/>
            <person name="Logsdon J.M.Jr."/>
        </authorList>
    </citation>
    <scope>NUCLEOTIDE SEQUENCE</scope>
    <source>
        <tissue evidence="8">Whole body</tissue>
    </source>
</reference>
<keyword evidence="3" id="KW-0539">Nucleus</keyword>
<dbReference type="InterPro" id="IPR016024">
    <property type="entry name" value="ARM-type_fold"/>
</dbReference>
<dbReference type="PANTHER" id="PTHR22940">
    <property type="entry name" value="TIMEOUT/TIMELESS-2"/>
    <property type="match status" value="1"/>
</dbReference>
<accession>A0A291S6Y6</accession>
<sequence>MSDYISAELAATCAALGYSDGVVYRLDAGAQNVIKDLIKYLKRDDDSHTVRRYLGQSKLLQTDLTQIAIQHTKKTEFWDVLLRLIINLTSPALMLFNDILPTEKTSRNIYLQLVSHLQGYKKSLANEQFWGVVSNRLSTILRIESAERGEENELIIERILTLIRNVIQVPPDDNEKRADNDATVHDELLFALHSSGIVDLLLFIASNSSEQQYHMQILEIIALMLREQNATKLASVGLQRSAAEKEREEAQLLAIRRREITEKLEKVKKYSGSRHSRFGGTFVVKNMKAIGENQLICHKPFEKIEALEFARDKVKLKKPKNKVRIEEAPQERTSALTVRLFLKEFCVEFLNGAYNPVMRYAKSCIIGGGHSAAADASHYLWAMRFFMEFNRNYKFQVKLVSETISTEMFHFVQRQMEEYYESMTMDKQKIPYWSKRLHLALKAYQELLHTILAMDKMTDKGIRDSSRVIKSNVFYVPEYRETILSQLLCYDGLKMSRSYLVDLVTTAHIFLKMLEQFVTQSRSLVVAKLKRKPRKKNAKNSNKEPAKPAKSLEERWEDAGPELSAVMQDGIIPTVVPFDATLDTPIEEQKADAMKRIQKLLRRKEFEEAIGLLRSAREIWPENDFFGAPEMPVEEEFLALREIFHADLGVVEEAEEKQEEEEENVESFLNNENDENNDEFDEEEEAEAETQYEETNFNFDEFLKRFANVKVVKAMAVVLRHFEENSAEVNHYVVKMLHRIAWDCKMPAMIFQASIFRIFQRILDSKHGEHKELQKFAIFIIRRFAETAEKNRKAYMELLFWKNTREATEMLDGYDVEVVNKKVSSAVWTEVEEDELRTLFMEHQTNKYRQDLIDWILENIISDNRTRRGVIKKLKELHLIVNSQRIRSEVQKRLPKEWGEEEIAQLTEMWEKVKDDDDPVELIHDGLRIKRPKPKIKEKLLELGLAQDRKELRKKRKKKSNGEPKASWEHQSSSEQSDNDDSDLEIIDEGSKSGGNSKSKKSKQKKKRDKKKKTKPTVVYTDAQLTGLLKDVINKNMTQALEWLVESLEDVLEDRDEESSDGIALVPLNDYSSAAMDSPSFQRFLRAIGVEPPADEQEAYWRIPASMMSATIRKRCELIKNGLGGTFVNEDILPNIDSNSDGEADEEGGGALDLEEIKKMFKEDESKSKGQRSQVIDSDSSSDEDISPLKMKNKSSGSQSIAESNPSISTNNKSKKSKLNRSRVKSMDDSSDSDAEVEIAGGNVTDDAKRVRSDNSDPEDTPTLKKRRVIDSDEEDDVVITSEQREAKQGRKIISDNED</sequence>
<keyword evidence="4" id="KW-0131">Cell cycle</keyword>
<gene>
    <name evidence="8" type="primary">TIM2</name>
</gene>